<organism evidence="2 3">
    <name type="scientific">Plenodomus tracheiphilus IPT5</name>
    <dbReference type="NCBI Taxonomy" id="1408161"/>
    <lineage>
        <taxon>Eukaryota</taxon>
        <taxon>Fungi</taxon>
        <taxon>Dikarya</taxon>
        <taxon>Ascomycota</taxon>
        <taxon>Pezizomycotina</taxon>
        <taxon>Dothideomycetes</taxon>
        <taxon>Pleosporomycetidae</taxon>
        <taxon>Pleosporales</taxon>
        <taxon>Pleosporineae</taxon>
        <taxon>Leptosphaeriaceae</taxon>
        <taxon>Plenodomus</taxon>
    </lineage>
</organism>
<name>A0A6A7AZB9_9PLEO</name>
<dbReference type="InterPro" id="IPR036047">
    <property type="entry name" value="F-box-like_dom_sf"/>
</dbReference>
<proteinExistence type="predicted"/>
<reference evidence="2" key="1">
    <citation type="submission" date="2020-01" db="EMBL/GenBank/DDBJ databases">
        <authorList>
            <consortium name="DOE Joint Genome Institute"/>
            <person name="Haridas S."/>
            <person name="Albert R."/>
            <person name="Binder M."/>
            <person name="Bloem J."/>
            <person name="Labutti K."/>
            <person name="Salamov A."/>
            <person name="Andreopoulos B."/>
            <person name="Baker S.E."/>
            <person name="Barry K."/>
            <person name="Bills G."/>
            <person name="Bluhm B.H."/>
            <person name="Cannon C."/>
            <person name="Castanera R."/>
            <person name="Culley D.E."/>
            <person name="Daum C."/>
            <person name="Ezra D."/>
            <person name="Gonzalez J.B."/>
            <person name="Henrissat B."/>
            <person name="Kuo A."/>
            <person name="Liang C."/>
            <person name="Lipzen A."/>
            <person name="Lutzoni F."/>
            <person name="Magnuson J."/>
            <person name="Mondo S."/>
            <person name="Nolan M."/>
            <person name="Ohm R."/>
            <person name="Pangilinan J."/>
            <person name="Park H.-J."/>
            <person name="Ramirez L."/>
            <person name="Alfaro M."/>
            <person name="Sun H."/>
            <person name="Tritt A."/>
            <person name="Yoshinaga Y."/>
            <person name="Zwiers L.-H."/>
            <person name="Turgeon B.G."/>
            <person name="Goodwin S.B."/>
            <person name="Spatafora J.W."/>
            <person name="Crous P.W."/>
            <person name="Grigoriev I.V."/>
        </authorList>
    </citation>
    <scope>NUCLEOTIDE SEQUENCE</scope>
    <source>
        <strain evidence="2">IPT5</strain>
    </source>
</reference>
<dbReference type="PROSITE" id="PS50181">
    <property type="entry name" value="FBOX"/>
    <property type="match status" value="1"/>
</dbReference>
<dbReference type="AlphaFoldDB" id="A0A6A7AZB9"/>
<dbReference type="Proteomes" id="UP000799423">
    <property type="component" value="Unassembled WGS sequence"/>
</dbReference>
<keyword evidence="3" id="KW-1185">Reference proteome</keyword>
<gene>
    <name evidence="2" type="ORF">T440DRAFT_353172</name>
</gene>
<evidence type="ECO:0000313" key="3">
    <source>
        <dbReference type="Proteomes" id="UP000799423"/>
    </source>
</evidence>
<feature type="domain" description="F-box" evidence="1">
    <location>
        <begin position="3"/>
        <end position="49"/>
    </location>
</feature>
<dbReference type="OrthoDB" id="5130616at2759"/>
<sequence>MSTATFATLPEEITDHILHYISHRPTLHSLCLVSTNLNRIATPHLYSTIALRKDDFQHLRPLAVLLWTSAKHRACVRSISVRRAYGGNLVPWPKYYDEEG</sequence>
<protein>
    <recommendedName>
        <fullName evidence="1">F-box domain-containing protein</fullName>
    </recommendedName>
</protein>
<feature type="non-terminal residue" evidence="2">
    <location>
        <position position="100"/>
    </location>
</feature>
<accession>A0A6A7AZB9</accession>
<dbReference type="Pfam" id="PF12937">
    <property type="entry name" value="F-box-like"/>
    <property type="match status" value="1"/>
</dbReference>
<dbReference type="EMBL" id="MU006316">
    <property type="protein sequence ID" value="KAF2848646.1"/>
    <property type="molecule type" value="Genomic_DNA"/>
</dbReference>
<evidence type="ECO:0000313" key="2">
    <source>
        <dbReference type="EMBL" id="KAF2848646.1"/>
    </source>
</evidence>
<dbReference type="SUPFAM" id="SSF81383">
    <property type="entry name" value="F-box domain"/>
    <property type="match status" value="1"/>
</dbReference>
<evidence type="ECO:0000259" key="1">
    <source>
        <dbReference type="PROSITE" id="PS50181"/>
    </source>
</evidence>
<dbReference type="InterPro" id="IPR001810">
    <property type="entry name" value="F-box_dom"/>
</dbReference>